<feature type="compositionally biased region" description="Low complexity" evidence="1">
    <location>
        <begin position="292"/>
        <end position="305"/>
    </location>
</feature>
<proteinExistence type="predicted"/>
<feature type="compositionally biased region" description="Acidic residues" evidence="1">
    <location>
        <begin position="494"/>
        <end position="510"/>
    </location>
</feature>
<feature type="compositionally biased region" description="Low complexity" evidence="1">
    <location>
        <begin position="332"/>
        <end position="345"/>
    </location>
</feature>
<reference evidence="3 4" key="1">
    <citation type="submission" date="2015-09" db="EMBL/GenBank/DDBJ databases">
        <authorList>
            <consortium name="Swine Surveillance"/>
        </authorList>
    </citation>
    <scope>NUCLEOTIDE SEQUENCE [LARGE SCALE GENOMIC DNA]</scope>
    <source>
        <strain evidence="3 4">CECT 8399</strain>
    </source>
</reference>
<feature type="compositionally biased region" description="Basic and acidic residues" evidence="1">
    <location>
        <begin position="246"/>
        <end position="255"/>
    </location>
</feature>
<feature type="region of interest" description="Disordered" evidence="1">
    <location>
        <begin position="414"/>
        <end position="448"/>
    </location>
</feature>
<feature type="compositionally biased region" description="Pro residues" evidence="1">
    <location>
        <begin position="224"/>
        <end position="241"/>
    </location>
</feature>
<name>A0A0P1H5K7_9RHOB</name>
<feature type="region of interest" description="Disordered" evidence="1">
    <location>
        <begin position="193"/>
        <end position="376"/>
    </location>
</feature>
<gene>
    <name evidence="3" type="ORF">PHA8399_00237</name>
</gene>
<evidence type="ECO:0000313" key="3">
    <source>
        <dbReference type="EMBL" id="CUH98129.1"/>
    </source>
</evidence>
<feature type="compositionally biased region" description="Basic and acidic residues" evidence="1">
    <location>
        <begin position="684"/>
        <end position="696"/>
    </location>
</feature>
<sequence>MDLDGLTHGMKPAFALSLSADGIALLYRAEDGWRHVGSTPFDAGDLPAALADIRADALRLAPDGVFSKLILPEDQIRYLTLETGELPAEARIAAARAALEGATPYPVDELAFDISADGSLTHVAAVALETLDEAETFAVEHGFGPVSFVAAPEDSGFQGEPFFGTTRAIRGTEVEPDSEAVEVAGPAKLPAPVAEDAAEDSPPAPAEDTPEPSADTAAEQPAEQQPPAPAASLDPPQPPQAPAQKPDAEAAKEDAPVDAPALPADAKAPVSLPPAPPAPAAGGSAQEGNGFSSIRSKAAAANSSAPPVQGPAPAPDRVPPPLAAKPLGATVAAKPADQAGAAAPQPKIPPAPAALREAAAAPAPLPKEDAGKPAAKGKPRYLGVILTALLLLFMATVAVWAVFGESGFFSDTPAENSGLAPEGAPGSPPPDGADSPAAVVPQPGTDADDAAIAPQVSVLADQPDPGVQVLGAAADAPTGEAALADVLDSGQEPSAEDEAAADGAELPDETAEADAAIPDALEDFETEEGLPAPAAPAQAPQQEPLDELALAARYAATGVWPVAPDLGTSPAAPGLDELYTASIDQPDIAADAVALPQPESFAEDDRLAAIASPAVAGADFDLDARGLVKASPKGTLNPDGITVYLGRPKKVPPRAPERSDPAAEALAEEVARNQVLSRKRPKARPADLEEQTERARLGGLSRAELASLRPRQRPASVKPAGEEQMAATALAIAASAVPRERPANFANLVDRARRNAQNQVQTAAAVPAAAAAAAPRIPTEASVARRATVNNALNLRKLNLIGVYGTASDRRALVRLPSGRYMKVRVGDRMDGGRVIAIGESQLQYQKGGRNRTLKMPNS</sequence>
<feature type="compositionally biased region" description="Low complexity" evidence="1">
    <location>
        <begin position="211"/>
        <end position="223"/>
    </location>
</feature>
<dbReference type="PROSITE" id="PS01145">
    <property type="entry name" value="RIBOSOMAL_L34E"/>
    <property type="match status" value="1"/>
</dbReference>
<accession>A0A0P1H5K7</accession>
<dbReference type="InterPro" id="IPR018065">
    <property type="entry name" value="Ribosomal_eL34_CS"/>
</dbReference>
<protein>
    <submittedName>
        <fullName evidence="3">Type IV pilus biogenesis protein PilP</fullName>
    </submittedName>
</protein>
<organism evidence="3 4">
    <name type="scientific">Leisingera aquaemixtae</name>
    <dbReference type="NCBI Taxonomy" id="1396826"/>
    <lineage>
        <taxon>Bacteria</taxon>
        <taxon>Pseudomonadati</taxon>
        <taxon>Pseudomonadota</taxon>
        <taxon>Alphaproteobacteria</taxon>
        <taxon>Rhodobacterales</taxon>
        <taxon>Roseobacteraceae</taxon>
        <taxon>Leisingera</taxon>
    </lineage>
</organism>
<dbReference type="Gene3D" id="2.30.30.830">
    <property type="match status" value="1"/>
</dbReference>
<dbReference type="Proteomes" id="UP000051326">
    <property type="component" value="Unassembled WGS sequence"/>
</dbReference>
<evidence type="ECO:0000313" key="4">
    <source>
        <dbReference type="Proteomes" id="UP000051326"/>
    </source>
</evidence>
<evidence type="ECO:0000256" key="1">
    <source>
        <dbReference type="SAM" id="MobiDB-lite"/>
    </source>
</evidence>
<feature type="transmembrane region" description="Helical" evidence="2">
    <location>
        <begin position="381"/>
        <end position="403"/>
    </location>
</feature>
<feature type="compositionally biased region" description="Pro residues" evidence="1">
    <location>
        <begin position="308"/>
        <end position="323"/>
    </location>
</feature>
<dbReference type="EMBL" id="CYSR01000002">
    <property type="protein sequence ID" value="CUH98129.1"/>
    <property type="molecule type" value="Genomic_DNA"/>
</dbReference>
<feature type="region of interest" description="Disordered" evidence="1">
    <location>
        <begin position="488"/>
        <end position="510"/>
    </location>
</feature>
<dbReference type="AlphaFoldDB" id="A0A0P1H5K7"/>
<keyword evidence="2" id="KW-0812">Transmembrane</keyword>
<keyword evidence="2" id="KW-0472">Membrane</keyword>
<dbReference type="STRING" id="1396826.PHA8399_00237"/>
<feature type="compositionally biased region" description="Low complexity" evidence="1">
    <location>
        <begin position="353"/>
        <end position="362"/>
    </location>
</feature>
<keyword evidence="2" id="KW-1133">Transmembrane helix</keyword>
<feature type="compositionally biased region" description="Low complexity" evidence="1">
    <location>
        <begin position="432"/>
        <end position="441"/>
    </location>
</feature>
<evidence type="ECO:0000256" key="2">
    <source>
        <dbReference type="SAM" id="Phobius"/>
    </source>
</evidence>
<feature type="region of interest" description="Disordered" evidence="1">
    <location>
        <begin position="672"/>
        <end position="701"/>
    </location>
</feature>
<feature type="compositionally biased region" description="Low complexity" evidence="1">
    <location>
        <begin position="257"/>
        <end position="270"/>
    </location>
</feature>